<protein>
    <submittedName>
        <fullName evidence="2">Uncharacterized protein</fullName>
    </submittedName>
</protein>
<feature type="compositionally biased region" description="Basic and acidic residues" evidence="1">
    <location>
        <begin position="26"/>
        <end position="53"/>
    </location>
</feature>
<reference evidence="2 3" key="1">
    <citation type="journal article" date="2011" name="Cell">
        <title>Insight into structure and assembly of the nuclear pore complex by utilizing the genome of a eukaryotic thermophile.</title>
        <authorList>
            <person name="Amlacher S."/>
            <person name="Sarges P."/>
            <person name="Flemming D."/>
            <person name="van Noort V."/>
            <person name="Kunze R."/>
            <person name="Devos D.P."/>
            <person name="Arumugam M."/>
            <person name="Bork P."/>
            <person name="Hurt E."/>
        </authorList>
    </citation>
    <scope>NUCLEOTIDE SEQUENCE [LARGE SCALE GENOMIC DNA]</scope>
    <source>
        <strain evidence="3">DSM 1495 / CBS 144.50 / IMI 039719</strain>
    </source>
</reference>
<dbReference type="EMBL" id="GL988041">
    <property type="protein sequence ID" value="EGS20453.1"/>
    <property type="molecule type" value="Genomic_DNA"/>
</dbReference>
<gene>
    <name evidence="2" type="ORF">CTHT_0022850</name>
</gene>
<dbReference type="AlphaFoldDB" id="G0S4H5"/>
<dbReference type="KEGG" id="cthr:CTHT_0022850"/>
<keyword evidence="3" id="KW-1185">Reference proteome</keyword>
<proteinExistence type="predicted"/>
<sequence>MAPGAGLTSDLGNVSVQTVRRKKKKQLEGDAKKLRDEAEKQLDRLKEWEEPFNRPEGVTIPWLKGTGTGTKTETETGTGTGTVEQKLKEAEEQAERLRKWEGQYNRPEEVKMPWMKGVEIEPTMLPMKEEKEEKAPEKAEEAQTQPRLHPSLLEAAAAAPAPPPKPRGRTPSGRRLPSLEEMVPEYDKGEYTLSPRSTSISKDSAIAWEGGGRSSIGQESSSTATAAGTEPRYSWKGTEGMMVAETQPRTEMGETIEAPPRMEKPKRVRSSGLAADGGDFDAAKEGAGREADRLLEQKVQQQKAQEGAGPSKHGHHLHLAEEGKKLHGLKEKIKAKLHIGGTSS</sequence>
<accession>G0S4H5</accession>
<feature type="compositionally biased region" description="Basic and acidic residues" evidence="1">
    <location>
        <begin position="85"/>
        <end position="100"/>
    </location>
</feature>
<name>G0S4H5_CHATD</name>
<feature type="region of interest" description="Disordered" evidence="1">
    <location>
        <begin position="1"/>
        <end position="100"/>
    </location>
</feature>
<dbReference type="RefSeq" id="XP_006692749.1">
    <property type="nucleotide sequence ID" value="XM_006692686.1"/>
</dbReference>
<feature type="compositionally biased region" description="Basic and acidic residues" evidence="1">
    <location>
        <begin position="127"/>
        <end position="141"/>
    </location>
</feature>
<dbReference type="GeneID" id="18256323"/>
<feature type="compositionally biased region" description="Polar residues" evidence="1">
    <location>
        <begin position="215"/>
        <end position="226"/>
    </location>
</feature>
<feature type="compositionally biased region" description="Basic and acidic residues" evidence="1">
    <location>
        <begin position="318"/>
        <end position="334"/>
    </location>
</feature>
<organism evidence="3">
    <name type="scientific">Chaetomium thermophilum (strain DSM 1495 / CBS 144.50 / IMI 039719)</name>
    <name type="common">Thermochaetoides thermophila</name>
    <dbReference type="NCBI Taxonomy" id="759272"/>
    <lineage>
        <taxon>Eukaryota</taxon>
        <taxon>Fungi</taxon>
        <taxon>Dikarya</taxon>
        <taxon>Ascomycota</taxon>
        <taxon>Pezizomycotina</taxon>
        <taxon>Sordariomycetes</taxon>
        <taxon>Sordariomycetidae</taxon>
        <taxon>Sordariales</taxon>
        <taxon>Chaetomiaceae</taxon>
        <taxon>Thermochaetoides</taxon>
    </lineage>
</organism>
<evidence type="ECO:0000313" key="2">
    <source>
        <dbReference type="EMBL" id="EGS20453.1"/>
    </source>
</evidence>
<evidence type="ECO:0000313" key="3">
    <source>
        <dbReference type="Proteomes" id="UP000008066"/>
    </source>
</evidence>
<feature type="region of interest" description="Disordered" evidence="1">
    <location>
        <begin position="123"/>
        <end position="344"/>
    </location>
</feature>
<feature type="compositionally biased region" description="Basic and acidic residues" evidence="1">
    <location>
        <begin position="281"/>
        <end position="296"/>
    </location>
</feature>
<dbReference type="Proteomes" id="UP000008066">
    <property type="component" value="Unassembled WGS sequence"/>
</dbReference>
<dbReference type="STRING" id="759272.G0S4H5"/>
<dbReference type="HOGENOM" id="CLU_806537_0_0_1"/>
<feature type="compositionally biased region" description="Low complexity" evidence="1">
    <location>
        <begin position="69"/>
        <end position="84"/>
    </location>
</feature>
<evidence type="ECO:0000256" key="1">
    <source>
        <dbReference type="SAM" id="MobiDB-lite"/>
    </source>
</evidence>